<comment type="similarity">
    <text evidence="3">Belongs to the complex I NDUFB11 subunit family.</text>
</comment>
<dbReference type="AlphaFoldDB" id="A0AAJ5Z277"/>
<reference evidence="19 20" key="1">
    <citation type="submission" date="2023-03" db="EMBL/GenBank/DDBJ databases">
        <title>Mating type loci evolution in Malassezia.</title>
        <authorList>
            <person name="Coelho M.A."/>
        </authorList>
    </citation>
    <scope>NUCLEOTIDE SEQUENCE [LARGE SCALE GENOMIC DNA]</scope>
    <source>
        <strain evidence="19 20">CBS 13387</strain>
    </source>
</reference>
<keyword evidence="6" id="KW-0679">Respiratory chain</keyword>
<accession>A0AAJ5Z277</accession>
<keyword evidence="11 18" id="KW-1133">Transmembrane helix</keyword>
<organism evidence="19 20">
    <name type="scientific">Malassezia arunalokei</name>
    <dbReference type="NCBI Taxonomy" id="1514897"/>
    <lineage>
        <taxon>Eukaryota</taxon>
        <taxon>Fungi</taxon>
        <taxon>Dikarya</taxon>
        <taxon>Basidiomycota</taxon>
        <taxon>Ustilaginomycotina</taxon>
        <taxon>Malasseziomycetes</taxon>
        <taxon>Malasseziales</taxon>
        <taxon>Malasseziaceae</taxon>
        <taxon>Malassezia</taxon>
    </lineage>
</organism>
<evidence type="ECO:0000256" key="14">
    <source>
        <dbReference type="ARBA" id="ARBA00030753"/>
    </source>
</evidence>
<dbReference type="PANTHER" id="PTHR40637">
    <property type="entry name" value="ESSS SUBUNIT OF NADH:UBIQUINONE OXIDOREDUCTASE (COMPLEX I) PROTEIN"/>
    <property type="match status" value="1"/>
</dbReference>
<name>A0AAJ5Z277_9BASI</name>
<evidence type="ECO:0000313" key="19">
    <source>
        <dbReference type="EMBL" id="WFD15785.1"/>
    </source>
</evidence>
<dbReference type="GO" id="GO:0005743">
    <property type="term" value="C:mitochondrial inner membrane"/>
    <property type="evidence" value="ECO:0007669"/>
    <property type="project" value="UniProtKB-SubCell"/>
</dbReference>
<proteinExistence type="inferred from homology"/>
<dbReference type="PANTHER" id="PTHR40637:SF1">
    <property type="entry name" value="ESSS SUBUNIT OF NADH:UBIQUINONE OXIDOREDUCTASE (COMPLEX I) PROTEIN"/>
    <property type="match status" value="1"/>
</dbReference>
<evidence type="ECO:0000256" key="15">
    <source>
        <dbReference type="ARBA" id="ARBA00031387"/>
    </source>
</evidence>
<comment type="subunit">
    <text evidence="16">Complex I is composed of 45 different subunits. Interacts with BCAP31.</text>
</comment>
<evidence type="ECO:0000256" key="17">
    <source>
        <dbReference type="SAM" id="MobiDB-lite"/>
    </source>
</evidence>
<evidence type="ECO:0000256" key="7">
    <source>
        <dbReference type="ARBA" id="ARBA00022692"/>
    </source>
</evidence>
<evidence type="ECO:0000313" key="20">
    <source>
        <dbReference type="Proteomes" id="UP001217582"/>
    </source>
</evidence>
<keyword evidence="13 18" id="KW-0472">Membrane</keyword>
<evidence type="ECO:0000256" key="12">
    <source>
        <dbReference type="ARBA" id="ARBA00023128"/>
    </source>
</evidence>
<keyword evidence="8" id="KW-0999">Mitochondrion inner membrane</keyword>
<evidence type="ECO:0000256" key="8">
    <source>
        <dbReference type="ARBA" id="ARBA00022792"/>
    </source>
</evidence>
<feature type="region of interest" description="Disordered" evidence="17">
    <location>
        <begin position="33"/>
        <end position="53"/>
    </location>
</feature>
<keyword evidence="10" id="KW-0249">Electron transport</keyword>
<keyword evidence="7 18" id="KW-0812">Transmembrane</keyword>
<keyword evidence="5" id="KW-0813">Transport</keyword>
<dbReference type="Pfam" id="PF10183">
    <property type="entry name" value="ESSS"/>
    <property type="match status" value="1"/>
</dbReference>
<gene>
    <name evidence="19" type="ORF">MARU1_001809</name>
</gene>
<feature type="transmembrane region" description="Helical" evidence="18">
    <location>
        <begin position="66"/>
        <end position="85"/>
    </location>
</feature>
<comment type="function">
    <text evidence="1">Accessory subunit of the mitochondrial membrane respiratory chain NADH dehydrogenase (Complex I), that is believed not to be involved in catalysis. Complex I functions in the transfer of electrons from NADH to the respiratory chain. The immediate electron acceptor for the enzyme is believed to be ubiquinone.</text>
</comment>
<evidence type="ECO:0000256" key="13">
    <source>
        <dbReference type="ARBA" id="ARBA00023136"/>
    </source>
</evidence>
<evidence type="ECO:0000256" key="11">
    <source>
        <dbReference type="ARBA" id="ARBA00022989"/>
    </source>
</evidence>
<protein>
    <recommendedName>
        <fullName evidence="4">NADH dehydrogenase [ubiquinone] 1 beta subcomplex subunit 11, mitochondrial</fullName>
    </recommendedName>
    <alternativeName>
        <fullName evidence="15">Complex I-ESSS</fullName>
    </alternativeName>
    <alternativeName>
        <fullName evidence="14">NADH-ubiquinone oxidoreductase ESSS subunit</fullName>
    </alternativeName>
</protein>
<evidence type="ECO:0000256" key="2">
    <source>
        <dbReference type="ARBA" id="ARBA00004434"/>
    </source>
</evidence>
<evidence type="ECO:0000256" key="1">
    <source>
        <dbReference type="ARBA" id="ARBA00003195"/>
    </source>
</evidence>
<comment type="subcellular location">
    <subcellularLocation>
        <location evidence="2">Mitochondrion inner membrane</location>
        <topology evidence="2">Single-pass membrane protein</topology>
    </subcellularLocation>
</comment>
<keyword evidence="20" id="KW-1185">Reference proteome</keyword>
<sequence>MLGRAGFLMSGAVTQRAVARSISPVKECRRFASGGHGPSYNEPSGYLFGEKPPAPGTKRVKDAWEMPWYLGMYGGAAVFALVMYFKPDRSVRTWAAPEAEKRLDEAGIEWRYKPSPHSGYPNGIP</sequence>
<evidence type="ECO:0000256" key="6">
    <source>
        <dbReference type="ARBA" id="ARBA00022660"/>
    </source>
</evidence>
<evidence type="ECO:0000256" key="10">
    <source>
        <dbReference type="ARBA" id="ARBA00022982"/>
    </source>
</evidence>
<evidence type="ECO:0000256" key="9">
    <source>
        <dbReference type="ARBA" id="ARBA00022946"/>
    </source>
</evidence>
<evidence type="ECO:0000256" key="3">
    <source>
        <dbReference type="ARBA" id="ARBA00008915"/>
    </source>
</evidence>
<keyword evidence="12" id="KW-0496">Mitochondrion</keyword>
<dbReference type="EMBL" id="CP119918">
    <property type="protein sequence ID" value="WFD15785.1"/>
    <property type="molecule type" value="Genomic_DNA"/>
</dbReference>
<evidence type="ECO:0000256" key="5">
    <source>
        <dbReference type="ARBA" id="ARBA00022448"/>
    </source>
</evidence>
<evidence type="ECO:0000256" key="16">
    <source>
        <dbReference type="ARBA" id="ARBA00046528"/>
    </source>
</evidence>
<evidence type="ECO:0000256" key="4">
    <source>
        <dbReference type="ARBA" id="ARBA00018632"/>
    </source>
</evidence>
<keyword evidence="9" id="KW-0809">Transit peptide</keyword>
<dbReference type="InterPro" id="IPR019329">
    <property type="entry name" value="NADH_UbQ_OxRdtase_ESSS_su"/>
</dbReference>
<dbReference type="Proteomes" id="UP001217582">
    <property type="component" value="Chromosome 3"/>
</dbReference>
<evidence type="ECO:0000256" key="18">
    <source>
        <dbReference type="SAM" id="Phobius"/>
    </source>
</evidence>